<dbReference type="Pfam" id="PF13560">
    <property type="entry name" value="HTH_31"/>
    <property type="match status" value="1"/>
</dbReference>
<protein>
    <submittedName>
        <fullName evidence="3">XRE family transcriptional regulator</fullName>
    </submittedName>
</protein>
<evidence type="ECO:0000256" key="2">
    <source>
        <dbReference type="SAM" id="Phobius"/>
    </source>
</evidence>
<proteinExistence type="predicted"/>
<keyword evidence="2" id="KW-1133">Transmembrane helix</keyword>
<dbReference type="GO" id="GO:0003677">
    <property type="term" value="F:DNA binding"/>
    <property type="evidence" value="ECO:0007669"/>
    <property type="project" value="InterPro"/>
</dbReference>
<name>A0A4U0T890_9ACTN</name>
<evidence type="ECO:0000313" key="4">
    <source>
        <dbReference type="Proteomes" id="UP000305778"/>
    </source>
</evidence>
<dbReference type="RefSeq" id="WP_136725071.1">
    <property type="nucleotide sequence ID" value="NZ_SUMC01000016.1"/>
</dbReference>
<gene>
    <name evidence="3" type="ORF">FCI23_18855</name>
</gene>
<organism evidence="3 4">
    <name type="scientific">Actinacidiphila oryziradicis</name>
    <dbReference type="NCBI Taxonomy" id="2571141"/>
    <lineage>
        <taxon>Bacteria</taxon>
        <taxon>Bacillati</taxon>
        <taxon>Actinomycetota</taxon>
        <taxon>Actinomycetes</taxon>
        <taxon>Kitasatosporales</taxon>
        <taxon>Streptomycetaceae</taxon>
        <taxon>Actinacidiphila</taxon>
    </lineage>
</organism>
<feature type="transmembrane region" description="Helical" evidence="2">
    <location>
        <begin position="121"/>
        <end position="140"/>
    </location>
</feature>
<feature type="region of interest" description="Disordered" evidence="1">
    <location>
        <begin position="86"/>
        <end position="116"/>
    </location>
</feature>
<keyword evidence="2" id="KW-0472">Membrane</keyword>
<comment type="caution">
    <text evidence="3">The sequence shown here is derived from an EMBL/GenBank/DDBJ whole genome shotgun (WGS) entry which is preliminary data.</text>
</comment>
<sequence length="273" mass="28549">MTSRLSEPECRQLVEGLCELKHRTGLSLAGLADQTPYSKSAWGRYLGRQVLPPREAVEALCQVADEPKGRLMALWELADLAVSRRGACRPPEPEAGSASSSSAAPPPLTTTQTARRRGRTVYAAGLAVALVCAAAVGLGISRSARPATPELSPAGPRCHGESCAGKSPEGMLCGAPPRSLGLHRAATGAQVEIRYSVECGAAWVRIWQSRIGDRIEVSAPGGPARTAKVTDTYDAQGYLFTPMVAVTAGNRVRGCLEPTGGGARECFEGTVGP</sequence>
<dbReference type="AlphaFoldDB" id="A0A4U0T890"/>
<dbReference type="InterPro" id="IPR021224">
    <property type="entry name" value="DUF2690"/>
</dbReference>
<dbReference type="Proteomes" id="UP000305778">
    <property type="component" value="Unassembled WGS sequence"/>
</dbReference>
<feature type="compositionally biased region" description="Low complexity" evidence="1">
    <location>
        <begin position="94"/>
        <end position="113"/>
    </location>
</feature>
<reference evidence="3 4" key="1">
    <citation type="submission" date="2019-04" db="EMBL/GenBank/DDBJ databases">
        <title>Streptomyces oryziradicis sp. nov., a novel actinomycete isolated from rhizosphere soil of rice (Oryza sativa L.).</title>
        <authorList>
            <person name="Li C."/>
        </authorList>
    </citation>
    <scope>NUCLEOTIDE SEQUENCE [LARGE SCALE GENOMIC DNA]</scope>
    <source>
        <strain evidence="3 4">NEAU-C40</strain>
    </source>
</reference>
<dbReference type="OrthoDB" id="3386996at2"/>
<keyword evidence="4" id="KW-1185">Reference proteome</keyword>
<evidence type="ECO:0000256" key="1">
    <source>
        <dbReference type="SAM" id="MobiDB-lite"/>
    </source>
</evidence>
<dbReference type="Pfam" id="PF10901">
    <property type="entry name" value="DUF2690"/>
    <property type="match status" value="1"/>
</dbReference>
<dbReference type="SUPFAM" id="SSF47413">
    <property type="entry name" value="lambda repressor-like DNA-binding domains"/>
    <property type="match status" value="1"/>
</dbReference>
<keyword evidence="2" id="KW-0812">Transmembrane</keyword>
<dbReference type="EMBL" id="SUMC01000016">
    <property type="protein sequence ID" value="TKA10255.1"/>
    <property type="molecule type" value="Genomic_DNA"/>
</dbReference>
<evidence type="ECO:0000313" key="3">
    <source>
        <dbReference type="EMBL" id="TKA10255.1"/>
    </source>
</evidence>
<accession>A0A4U0T890</accession>
<dbReference type="InterPro" id="IPR010982">
    <property type="entry name" value="Lambda_DNA-bd_dom_sf"/>
</dbReference>